<sequence length="181" mass="20640">MAPLETFELGISVFSFDEDYTYSLLEPVFSGLCHGADYERLSEKNQKRFSSELDKCHLQSIDPADCDGYIDSLLQLCSVITRECTGKDFQQWQLGEAALSELRKAWRHFVHLISVRDFDWENLQDLDGEKPGDKASAKLKMLRFVISQKLMVPLQMWALLLKLAAGHGATVPKHAMMQRRG</sequence>
<name>A0A9P1GRI3_9DINO</name>
<accession>A0A9P1GRI3</accession>
<dbReference type="OrthoDB" id="446171at2759"/>
<comment type="caution">
    <text evidence="1">The sequence shown here is derived from an EMBL/GenBank/DDBJ whole genome shotgun (WGS) entry which is preliminary data.</text>
</comment>
<protein>
    <submittedName>
        <fullName evidence="3">Glycosyltransferase</fullName>
    </submittedName>
</protein>
<dbReference type="AlphaFoldDB" id="A0A9P1GRI3"/>
<organism evidence="1">
    <name type="scientific">Cladocopium goreaui</name>
    <dbReference type="NCBI Taxonomy" id="2562237"/>
    <lineage>
        <taxon>Eukaryota</taxon>
        <taxon>Sar</taxon>
        <taxon>Alveolata</taxon>
        <taxon>Dinophyceae</taxon>
        <taxon>Suessiales</taxon>
        <taxon>Symbiodiniaceae</taxon>
        <taxon>Cladocopium</taxon>
    </lineage>
</organism>
<dbReference type="EMBL" id="CAMXCT020006767">
    <property type="protein sequence ID" value="CAL1173099.1"/>
    <property type="molecule type" value="Genomic_DNA"/>
</dbReference>
<dbReference type="EMBL" id="CAMXCT030006767">
    <property type="protein sequence ID" value="CAL4807036.1"/>
    <property type="molecule type" value="Genomic_DNA"/>
</dbReference>
<reference evidence="1" key="1">
    <citation type="submission" date="2022-10" db="EMBL/GenBank/DDBJ databases">
        <authorList>
            <person name="Chen Y."/>
            <person name="Dougan E. K."/>
            <person name="Chan C."/>
            <person name="Rhodes N."/>
            <person name="Thang M."/>
        </authorList>
    </citation>
    <scope>NUCLEOTIDE SEQUENCE</scope>
</reference>
<evidence type="ECO:0000313" key="1">
    <source>
        <dbReference type="EMBL" id="CAI4019724.1"/>
    </source>
</evidence>
<dbReference type="Proteomes" id="UP001152797">
    <property type="component" value="Unassembled WGS sequence"/>
</dbReference>
<proteinExistence type="predicted"/>
<evidence type="ECO:0000313" key="2">
    <source>
        <dbReference type="EMBL" id="CAL1173099.1"/>
    </source>
</evidence>
<evidence type="ECO:0000313" key="4">
    <source>
        <dbReference type="Proteomes" id="UP001152797"/>
    </source>
</evidence>
<gene>
    <name evidence="1" type="ORF">C1SCF055_LOCUS44208</name>
</gene>
<keyword evidence="4" id="KW-1185">Reference proteome</keyword>
<dbReference type="EMBL" id="CAMXCT010006767">
    <property type="protein sequence ID" value="CAI4019724.1"/>
    <property type="molecule type" value="Genomic_DNA"/>
</dbReference>
<reference evidence="2" key="2">
    <citation type="submission" date="2024-04" db="EMBL/GenBank/DDBJ databases">
        <authorList>
            <person name="Chen Y."/>
            <person name="Shah S."/>
            <person name="Dougan E. K."/>
            <person name="Thang M."/>
            <person name="Chan C."/>
        </authorList>
    </citation>
    <scope>NUCLEOTIDE SEQUENCE [LARGE SCALE GENOMIC DNA]</scope>
</reference>
<evidence type="ECO:0000313" key="3">
    <source>
        <dbReference type="EMBL" id="CAL4807036.1"/>
    </source>
</evidence>